<dbReference type="Proteomes" id="UP000187651">
    <property type="component" value="Unassembled WGS sequence"/>
</dbReference>
<dbReference type="InterPro" id="IPR044946">
    <property type="entry name" value="Restrct_endonuc_typeI_TRD_sf"/>
</dbReference>
<dbReference type="AlphaFoldDB" id="A0A1G9UGA4"/>
<reference evidence="6" key="1">
    <citation type="submission" date="2016-10" db="EMBL/GenBank/DDBJ databases">
        <authorList>
            <person name="Varghese N."/>
            <person name="Submissions S."/>
        </authorList>
    </citation>
    <scope>NUCLEOTIDE SEQUENCE [LARGE SCALE GENOMIC DNA]</scope>
    <source>
        <strain evidence="6">M83</strain>
    </source>
</reference>
<dbReference type="EMBL" id="FNHZ01000001">
    <property type="protein sequence ID" value="SDM58951.1"/>
    <property type="molecule type" value="Genomic_DNA"/>
</dbReference>
<keyword evidence="6" id="KW-1185">Reference proteome</keyword>
<evidence type="ECO:0000313" key="5">
    <source>
        <dbReference type="EMBL" id="SDM58951.1"/>
    </source>
</evidence>
<sequence>MKEMKDSGLDWIGAIPVNWNIVPIKTVATCFGRIGFRGYTTEDLVDEGDGPITLSPTNIVDSKINLNKCSYLSWEKYYESPEIMVYPQDIIFVKTASVGKCAIYDSKELATINPQFVVFKDLKCNNRFLFYCLISDIVQGQIGLNNIGGVISTITQKNILNYKICIPSLNEQLRIADYLDLKCSQIDSIISKQEAIIEKLKEYKLSVITETVTKGVNSNVEMKDSGVEWISDIPIDWDEIKLKNCSYIRARLGWKGLKADEYVEEGYPLLSAFNIVNSKIDFENNINFINQERYDESPEIKLSEGDILLVKDGAGIGKCGIVENLPVPSTTNGSLAVITTDMKIESKFLYYYFLSSVFQRYIDRIKDGMGVPHLFQSDLREITIVLPPSDEQQLIIKYLDEKVDKVDVKIELATSMIGKLNEYKKSLIYEVVTGKMEV</sequence>
<dbReference type="RefSeq" id="WP_074520972.1">
    <property type="nucleotide sequence ID" value="NZ_FNHZ01000001.1"/>
</dbReference>
<evidence type="ECO:0000256" key="3">
    <source>
        <dbReference type="ARBA" id="ARBA00023125"/>
    </source>
</evidence>
<dbReference type="GO" id="GO:0009307">
    <property type="term" value="P:DNA restriction-modification system"/>
    <property type="evidence" value="ECO:0007669"/>
    <property type="project" value="UniProtKB-KW"/>
</dbReference>
<feature type="domain" description="Type I restriction modification DNA specificity" evidence="4">
    <location>
        <begin position="88"/>
        <end position="181"/>
    </location>
</feature>
<dbReference type="GO" id="GO:0003677">
    <property type="term" value="F:DNA binding"/>
    <property type="evidence" value="ECO:0007669"/>
    <property type="project" value="UniProtKB-KW"/>
</dbReference>
<evidence type="ECO:0000256" key="1">
    <source>
        <dbReference type="ARBA" id="ARBA00010923"/>
    </source>
</evidence>
<organism evidence="5 6">
    <name type="scientific">Lachnospira pectinoschiza</name>
    <dbReference type="NCBI Taxonomy" id="28052"/>
    <lineage>
        <taxon>Bacteria</taxon>
        <taxon>Bacillati</taxon>
        <taxon>Bacillota</taxon>
        <taxon>Clostridia</taxon>
        <taxon>Lachnospirales</taxon>
        <taxon>Lachnospiraceae</taxon>
        <taxon>Lachnospira</taxon>
    </lineage>
</organism>
<dbReference type="Pfam" id="PF01420">
    <property type="entry name" value="Methylase_S"/>
    <property type="match status" value="2"/>
</dbReference>
<dbReference type="SUPFAM" id="SSF116734">
    <property type="entry name" value="DNA methylase specificity domain"/>
    <property type="match status" value="2"/>
</dbReference>
<comment type="similarity">
    <text evidence="1">Belongs to the type-I restriction system S methylase family.</text>
</comment>
<gene>
    <name evidence="5" type="ORF">SAMN05216544_0753</name>
</gene>
<keyword evidence="2" id="KW-0680">Restriction system</keyword>
<dbReference type="Gene3D" id="3.90.220.20">
    <property type="entry name" value="DNA methylase specificity domains"/>
    <property type="match status" value="2"/>
</dbReference>
<protein>
    <submittedName>
        <fullName evidence="5">Type I restriction enzyme, S subunit</fullName>
    </submittedName>
</protein>
<feature type="domain" description="Type I restriction modification DNA specificity" evidence="4">
    <location>
        <begin position="235"/>
        <end position="402"/>
    </location>
</feature>
<evidence type="ECO:0000256" key="2">
    <source>
        <dbReference type="ARBA" id="ARBA00022747"/>
    </source>
</evidence>
<dbReference type="InterPro" id="IPR052021">
    <property type="entry name" value="Type-I_RS_S_subunit"/>
</dbReference>
<dbReference type="Gene3D" id="1.10.287.1120">
    <property type="entry name" value="Bipartite methylase S protein"/>
    <property type="match status" value="1"/>
</dbReference>
<dbReference type="PANTHER" id="PTHR30408:SF12">
    <property type="entry name" value="TYPE I RESTRICTION ENZYME MJAVIII SPECIFICITY SUBUNIT"/>
    <property type="match status" value="1"/>
</dbReference>
<accession>A0A1G9UGA4</accession>
<name>A0A1G9UGA4_9FIRM</name>
<keyword evidence="3" id="KW-0238">DNA-binding</keyword>
<proteinExistence type="inferred from homology"/>
<evidence type="ECO:0000259" key="4">
    <source>
        <dbReference type="Pfam" id="PF01420"/>
    </source>
</evidence>
<dbReference type="PANTHER" id="PTHR30408">
    <property type="entry name" value="TYPE-1 RESTRICTION ENZYME ECOKI SPECIFICITY PROTEIN"/>
    <property type="match status" value="1"/>
</dbReference>
<evidence type="ECO:0000313" key="6">
    <source>
        <dbReference type="Proteomes" id="UP000187651"/>
    </source>
</evidence>
<dbReference type="InterPro" id="IPR000055">
    <property type="entry name" value="Restrct_endonuc_typeI_TRD"/>
</dbReference>
<dbReference type="OrthoDB" id="9795776at2"/>